<dbReference type="EMBL" id="BMMX01000033">
    <property type="protein sequence ID" value="GGL10034.1"/>
    <property type="molecule type" value="Genomic_DNA"/>
</dbReference>
<evidence type="ECO:0000256" key="7">
    <source>
        <dbReference type="PROSITE-ProRule" id="PRU10141"/>
    </source>
</evidence>
<dbReference type="InterPro" id="IPR008271">
    <property type="entry name" value="Ser/Thr_kinase_AS"/>
</dbReference>
<dbReference type="PROSITE" id="PS50011">
    <property type="entry name" value="PROTEIN_KINASE_DOM"/>
    <property type="match status" value="1"/>
</dbReference>
<keyword evidence="4 7" id="KW-0547">Nucleotide-binding</keyword>
<keyword evidence="8" id="KW-1133">Transmembrane helix</keyword>
<feature type="domain" description="Protein kinase" evidence="9">
    <location>
        <begin position="5"/>
        <end position="265"/>
    </location>
</feature>
<keyword evidence="5" id="KW-0418">Kinase</keyword>
<dbReference type="CDD" id="cd14014">
    <property type="entry name" value="STKc_PknB_like"/>
    <property type="match status" value="1"/>
</dbReference>
<dbReference type="Pfam" id="PF00069">
    <property type="entry name" value="Pkinase"/>
    <property type="match status" value="1"/>
</dbReference>
<dbReference type="PROSITE" id="PS00108">
    <property type="entry name" value="PROTEIN_KINASE_ST"/>
    <property type="match status" value="1"/>
</dbReference>
<accession>A0A8J3C2R5</accession>
<evidence type="ECO:0000259" key="9">
    <source>
        <dbReference type="PROSITE" id="PS50011"/>
    </source>
</evidence>
<dbReference type="InterPro" id="IPR000719">
    <property type="entry name" value="Prot_kinase_dom"/>
</dbReference>
<dbReference type="SUPFAM" id="SSF56112">
    <property type="entry name" value="Protein kinase-like (PK-like)"/>
    <property type="match status" value="1"/>
</dbReference>
<dbReference type="InterPro" id="IPR017441">
    <property type="entry name" value="Protein_kinase_ATP_BS"/>
</dbReference>
<keyword evidence="8" id="KW-0472">Membrane</keyword>
<organism evidence="10 11">
    <name type="scientific">Mangrovihabitans endophyticus</name>
    <dbReference type="NCBI Taxonomy" id="1751298"/>
    <lineage>
        <taxon>Bacteria</taxon>
        <taxon>Bacillati</taxon>
        <taxon>Actinomycetota</taxon>
        <taxon>Actinomycetes</taxon>
        <taxon>Micromonosporales</taxon>
        <taxon>Micromonosporaceae</taxon>
        <taxon>Mangrovihabitans</taxon>
    </lineage>
</organism>
<dbReference type="AlphaFoldDB" id="A0A8J3C2R5"/>
<evidence type="ECO:0000256" key="5">
    <source>
        <dbReference type="ARBA" id="ARBA00022777"/>
    </source>
</evidence>
<gene>
    <name evidence="10" type="ORF">GCM10012284_50990</name>
</gene>
<keyword evidence="2" id="KW-0723">Serine/threonine-protein kinase</keyword>
<keyword evidence="11" id="KW-1185">Reference proteome</keyword>
<evidence type="ECO:0000256" key="2">
    <source>
        <dbReference type="ARBA" id="ARBA00022527"/>
    </source>
</evidence>
<keyword evidence="8" id="KW-0812">Transmembrane</keyword>
<evidence type="ECO:0000256" key="4">
    <source>
        <dbReference type="ARBA" id="ARBA00022741"/>
    </source>
</evidence>
<evidence type="ECO:0000256" key="1">
    <source>
        <dbReference type="ARBA" id="ARBA00012513"/>
    </source>
</evidence>
<dbReference type="PANTHER" id="PTHR43289">
    <property type="entry name" value="MITOGEN-ACTIVATED PROTEIN KINASE KINASE KINASE 20-RELATED"/>
    <property type="match status" value="1"/>
</dbReference>
<dbReference type="RefSeq" id="WP_189081839.1">
    <property type="nucleotide sequence ID" value="NZ_BMMX01000033.1"/>
</dbReference>
<keyword evidence="6 7" id="KW-0067">ATP-binding</keyword>
<reference evidence="10" key="2">
    <citation type="submission" date="2020-09" db="EMBL/GenBank/DDBJ databases">
        <authorList>
            <person name="Sun Q."/>
            <person name="Zhou Y."/>
        </authorList>
    </citation>
    <scope>NUCLEOTIDE SEQUENCE</scope>
    <source>
        <strain evidence="10">CGMCC 4.7299</strain>
    </source>
</reference>
<dbReference type="GO" id="GO:0005524">
    <property type="term" value="F:ATP binding"/>
    <property type="evidence" value="ECO:0007669"/>
    <property type="project" value="UniProtKB-UniRule"/>
</dbReference>
<evidence type="ECO:0000313" key="10">
    <source>
        <dbReference type="EMBL" id="GGL10034.1"/>
    </source>
</evidence>
<evidence type="ECO:0000313" key="11">
    <source>
        <dbReference type="Proteomes" id="UP000656042"/>
    </source>
</evidence>
<feature type="transmembrane region" description="Helical" evidence="8">
    <location>
        <begin position="322"/>
        <end position="344"/>
    </location>
</feature>
<evidence type="ECO:0000256" key="8">
    <source>
        <dbReference type="SAM" id="Phobius"/>
    </source>
</evidence>
<reference evidence="10" key="1">
    <citation type="journal article" date="2014" name="Int. J. Syst. Evol. Microbiol.">
        <title>Complete genome sequence of Corynebacterium casei LMG S-19264T (=DSM 44701T), isolated from a smear-ripened cheese.</title>
        <authorList>
            <consortium name="US DOE Joint Genome Institute (JGI-PGF)"/>
            <person name="Walter F."/>
            <person name="Albersmeier A."/>
            <person name="Kalinowski J."/>
            <person name="Ruckert C."/>
        </authorList>
    </citation>
    <scope>NUCLEOTIDE SEQUENCE</scope>
    <source>
        <strain evidence="10">CGMCC 4.7299</strain>
    </source>
</reference>
<keyword evidence="3" id="KW-0808">Transferase</keyword>
<comment type="caution">
    <text evidence="10">The sequence shown here is derived from an EMBL/GenBank/DDBJ whole genome shotgun (WGS) entry which is preliminary data.</text>
</comment>
<dbReference type="SMART" id="SM00220">
    <property type="entry name" value="S_TKc"/>
    <property type="match status" value="1"/>
</dbReference>
<protein>
    <recommendedName>
        <fullName evidence="1">non-specific serine/threonine protein kinase</fullName>
        <ecNumber evidence="1">2.7.11.1</ecNumber>
    </recommendedName>
</protein>
<dbReference type="Proteomes" id="UP000656042">
    <property type="component" value="Unassembled WGS sequence"/>
</dbReference>
<dbReference type="GO" id="GO:0004674">
    <property type="term" value="F:protein serine/threonine kinase activity"/>
    <property type="evidence" value="ECO:0007669"/>
    <property type="project" value="UniProtKB-KW"/>
</dbReference>
<dbReference type="Gene3D" id="3.30.200.20">
    <property type="entry name" value="Phosphorylase Kinase, domain 1"/>
    <property type="match status" value="1"/>
</dbReference>
<evidence type="ECO:0000256" key="3">
    <source>
        <dbReference type="ARBA" id="ARBA00022679"/>
    </source>
</evidence>
<proteinExistence type="predicted"/>
<dbReference type="EC" id="2.7.11.1" evidence="1"/>
<dbReference type="PROSITE" id="PS00107">
    <property type="entry name" value="PROTEIN_KINASE_ATP"/>
    <property type="match status" value="1"/>
</dbReference>
<dbReference type="Gene3D" id="1.10.510.10">
    <property type="entry name" value="Transferase(Phosphotransferase) domain 1"/>
    <property type="match status" value="1"/>
</dbReference>
<feature type="binding site" evidence="7">
    <location>
        <position position="34"/>
    </location>
    <ligand>
        <name>ATP</name>
        <dbReference type="ChEBI" id="CHEBI:30616"/>
    </ligand>
</feature>
<dbReference type="InterPro" id="IPR011009">
    <property type="entry name" value="Kinase-like_dom_sf"/>
</dbReference>
<dbReference type="PANTHER" id="PTHR43289:SF6">
    <property type="entry name" value="SERINE_THREONINE-PROTEIN KINASE NEKL-3"/>
    <property type="match status" value="1"/>
</dbReference>
<evidence type="ECO:0000256" key="6">
    <source>
        <dbReference type="ARBA" id="ARBA00022840"/>
    </source>
</evidence>
<name>A0A8J3C2R5_9ACTN</name>
<sequence>MAGRYRLLAPVGSGGMGRVWRARDELLGRDVALKELRPPDAATPQARNAAQAEIEREARAAARLDHPGVVRIFDVVRASGRSWLVMEYVPADSLAGVIRRTGPLPHREAARIGLAVLDALSAAHDAGVLHRDVKPENVLVVDGGRVVLADFGLATVGPVVAAADGREEPLRGSPHYVAPERVRDGLSNAATDLWSLGATLYAAVEGRPPFARPSVAESLAALLAGESDPVTHPGPLHPVIARLLEAAPARRYSVAQARAELRSVAGRAIGVVTMPAPGRGPDAGPDRGPDRGVVAAEAANRGAIAAVPAGVSWRRPGRPRRLALTVAGAGAAVAVAAGAAAIGWGQPGAGRSAGPSPVASIVSAGSPCSGAAFRAVAEASADPDVPADTVPAGWVWRHDPAGFDVALPSGWRRAAVGDTVCFRDADGARSFTVAAAHPDSGEPLQYWQQAEKRQTGDGELPGYRRISMDVQLVPGGGADWEYLWEPRGGRRLHTYRALLPAGRRTYQLSWTTADFDWSRSADMRSRVLSGFRDSAAPRSTWAVPSPPGSK</sequence>